<dbReference type="Pfam" id="PF00672">
    <property type="entry name" value="HAMP"/>
    <property type="match status" value="1"/>
</dbReference>
<dbReference type="SMART" id="SM00304">
    <property type="entry name" value="HAMP"/>
    <property type="match status" value="2"/>
</dbReference>
<dbReference type="CDD" id="cd19410">
    <property type="entry name" value="HK9-like_sensor"/>
    <property type="match status" value="1"/>
</dbReference>
<keyword evidence="7" id="KW-0812">Transmembrane</keyword>
<sequence>MNKRRTFKIFYKIGLGYLLVLAVLAGCILLIQSSTSKLQEELDFLVDHDMRVHALTYELERNMVDMETGQRGYVITGEDNYLDPYTKGKEELGTLKDELALLISDNPAQTALLEDIHSNMENWIQIAGEPVIALRQANNTPAILDFFADDPGKRDMDQIRSALDTFRTNELTLTDTRTEALKQKNKILNLELYGALLVVAIISFITALILSRAIVRNIRTVKQALNDIGSSNGDLTLRIATPMRDETRELAESANIMLAGLQQMMLDVQSNAMTLSTASDRLDKGVSDSHIAGKEVATAMERVAEGADEQVALTQTMVAAMQQSLTGLNRVASSAADVAERAVRTESIAVDGQQRIDNAVGKMSSIEQSFLSVQEAINDISKMSDQVINIADSMSGIARQTNLLALNAGIEAARAGENGRGFAVVASEIRNLADQSATSAKEITSILETVVAGVQSTVQVVDESTLHVNEGLQTIEDAGNAFSTITQHIHDLSGEVLDVSAVVEELTSGSEAVMKSITEVSAVVEDTASATEEVSAMTEEQLASLQEMSDTSKQLNEMSDALDQLVKRFKLA</sequence>
<dbReference type="Gene3D" id="1.10.287.950">
    <property type="entry name" value="Methyl-accepting chemotaxis protein"/>
    <property type="match status" value="1"/>
</dbReference>
<reference evidence="10 11" key="1">
    <citation type="journal article" date="2016" name="Genome Announc.">
        <title>Draft Genome Sequence of Paenibacillus amylolyticus Heshi-A3, Isolated from Fermented Rice Bran in a Japanese Fermented Seafood Dish.</title>
        <authorList>
            <person name="Akuzawa S."/>
            <person name="Nagaoka J."/>
            <person name="Kanekatsu M."/>
            <person name="Kubota E."/>
            <person name="Ohtake R."/>
            <person name="Suzuki T."/>
            <person name="Kanesaki Y."/>
        </authorList>
    </citation>
    <scope>NUCLEOTIDE SEQUENCE [LARGE SCALE GENOMIC DNA]</scope>
    <source>
        <strain evidence="10 11">Heshi-A3</strain>
    </source>
</reference>
<evidence type="ECO:0000256" key="4">
    <source>
        <dbReference type="ARBA" id="ARBA00023224"/>
    </source>
</evidence>
<feature type="transmembrane region" description="Helical" evidence="7">
    <location>
        <begin position="192"/>
        <end position="215"/>
    </location>
</feature>
<dbReference type="InterPro" id="IPR003660">
    <property type="entry name" value="HAMP_dom"/>
</dbReference>
<feature type="transmembrane region" description="Helical" evidence="7">
    <location>
        <begin position="9"/>
        <end position="31"/>
    </location>
</feature>
<evidence type="ECO:0000256" key="6">
    <source>
        <dbReference type="PROSITE-ProRule" id="PRU00284"/>
    </source>
</evidence>
<dbReference type="PANTHER" id="PTHR32089:SF112">
    <property type="entry name" value="LYSOZYME-LIKE PROTEIN-RELATED"/>
    <property type="match status" value="1"/>
</dbReference>
<comment type="similarity">
    <text evidence="5">Belongs to the methyl-accepting chemotaxis (MCP) protein family.</text>
</comment>
<evidence type="ECO:0000259" key="9">
    <source>
        <dbReference type="PROSITE" id="PS50885"/>
    </source>
</evidence>
<dbReference type="PROSITE" id="PS51257">
    <property type="entry name" value="PROKAR_LIPOPROTEIN"/>
    <property type="match status" value="1"/>
</dbReference>
<dbReference type="GO" id="GO:0007165">
    <property type="term" value="P:signal transduction"/>
    <property type="evidence" value="ECO:0007669"/>
    <property type="project" value="UniProtKB-KW"/>
</dbReference>
<feature type="domain" description="HAMP" evidence="9">
    <location>
        <begin position="212"/>
        <end position="266"/>
    </location>
</feature>
<dbReference type="SUPFAM" id="SSF58104">
    <property type="entry name" value="Methyl-accepting chemotaxis protein (MCP) signaling domain"/>
    <property type="match status" value="1"/>
</dbReference>
<dbReference type="Pfam" id="PF00015">
    <property type="entry name" value="MCPsignal"/>
    <property type="match status" value="1"/>
</dbReference>
<name>A0A117I0J0_PAEAM</name>
<organism evidence="10 11">
    <name type="scientific">Paenibacillus amylolyticus</name>
    <dbReference type="NCBI Taxonomy" id="1451"/>
    <lineage>
        <taxon>Bacteria</taxon>
        <taxon>Bacillati</taxon>
        <taxon>Bacillota</taxon>
        <taxon>Bacilli</taxon>
        <taxon>Bacillales</taxon>
        <taxon>Paenibacillaceae</taxon>
        <taxon>Paenibacillus</taxon>
    </lineage>
</organism>
<dbReference type="CDD" id="cd06225">
    <property type="entry name" value="HAMP"/>
    <property type="match status" value="1"/>
</dbReference>
<evidence type="ECO:0000256" key="2">
    <source>
        <dbReference type="ARBA" id="ARBA00022475"/>
    </source>
</evidence>
<dbReference type="Gene3D" id="6.10.340.10">
    <property type="match status" value="1"/>
</dbReference>
<dbReference type="EMBL" id="BCNV01000001">
    <property type="protein sequence ID" value="GAS80700.1"/>
    <property type="molecule type" value="Genomic_DNA"/>
</dbReference>
<evidence type="ECO:0000259" key="8">
    <source>
        <dbReference type="PROSITE" id="PS50111"/>
    </source>
</evidence>
<evidence type="ECO:0000256" key="1">
    <source>
        <dbReference type="ARBA" id="ARBA00004236"/>
    </source>
</evidence>
<evidence type="ECO:0000313" key="10">
    <source>
        <dbReference type="EMBL" id="GAS80700.1"/>
    </source>
</evidence>
<dbReference type="InterPro" id="IPR004089">
    <property type="entry name" value="MCPsignal_dom"/>
</dbReference>
<keyword evidence="4 6" id="KW-0807">Transducer</keyword>
<reference evidence="11" key="2">
    <citation type="submission" date="2016-01" db="EMBL/GenBank/DDBJ databases">
        <title>Draft Genome Sequence of Paenibacillus amylolyticus Heshi-A3 that Was Isolated from Fermented Rice Bran with Aging Salted Mackerel, Which Was Named Heshiko as Traditional Fermented Seafood in Japan.</title>
        <authorList>
            <person name="Akuzawa S."/>
            <person name="Nakagawa J."/>
            <person name="Kanekatsu T."/>
            <person name="Kubota E."/>
            <person name="Ohtake R."/>
            <person name="Suzuki T."/>
            <person name="Kanesaki Y."/>
        </authorList>
    </citation>
    <scope>NUCLEOTIDE SEQUENCE [LARGE SCALE GENOMIC DNA]</scope>
    <source>
        <strain evidence="11">Heshi-A3</strain>
    </source>
</reference>
<accession>A0A117I0J0</accession>
<proteinExistence type="inferred from homology"/>
<keyword evidence="3 7" id="KW-0472">Membrane</keyword>
<comment type="caution">
    <text evidence="10">The sequence shown here is derived from an EMBL/GenBank/DDBJ whole genome shotgun (WGS) entry which is preliminary data.</text>
</comment>
<dbReference type="PROSITE" id="PS50111">
    <property type="entry name" value="CHEMOTAXIS_TRANSDUC_2"/>
    <property type="match status" value="1"/>
</dbReference>
<dbReference type="PANTHER" id="PTHR32089">
    <property type="entry name" value="METHYL-ACCEPTING CHEMOTAXIS PROTEIN MCPB"/>
    <property type="match status" value="1"/>
</dbReference>
<evidence type="ECO:0000313" key="11">
    <source>
        <dbReference type="Proteomes" id="UP000069697"/>
    </source>
</evidence>
<dbReference type="SMART" id="SM00283">
    <property type="entry name" value="MA"/>
    <property type="match status" value="1"/>
</dbReference>
<feature type="domain" description="Methyl-accepting transducer" evidence="8">
    <location>
        <begin position="285"/>
        <end position="521"/>
    </location>
</feature>
<dbReference type="RefSeq" id="WP_062833538.1">
    <property type="nucleotide sequence ID" value="NZ_BCNV01000001.1"/>
</dbReference>
<evidence type="ECO:0000256" key="7">
    <source>
        <dbReference type="SAM" id="Phobius"/>
    </source>
</evidence>
<dbReference type="Proteomes" id="UP000069697">
    <property type="component" value="Unassembled WGS sequence"/>
</dbReference>
<evidence type="ECO:0000256" key="5">
    <source>
        <dbReference type="ARBA" id="ARBA00029447"/>
    </source>
</evidence>
<evidence type="ECO:0000256" key="3">
    <source>
        <dbReference type="ARBA" id="ARBA00023136"/>
    </source>
</evidence>
<protein>
    <submittedName>
        <fullName evidence="10">Methyl-accepting chemotaxis sensory transducer</fullName>
    </submittedName>
</protein>
<dbReference type="InterPro" id="IPR007891">
    <property type="entry name" value="CHASE3"/>
</dbReference>
<comment type="subcellular location">
    <subcellularLocation>
        <location evidence="1">Cell membrane</location>
    </subcellularLocation>
</comment>
<keyword evidence="7" id="KW-1133">Transmembrane helix</keyword>
<gene>
    <name evidence="10" type="ORF">PAHA3_0771</name>
</gene>
<dbReference type="GO" id="GO:0005886">
    <property type="term" value="C:plasma membrane"/>
    <property type="evidence" value="ECO:0007669"/>
    <property type="project" value="UniProtKB-SubCell"/>
</dbReference>
<dbReference type="AlphaFoldDB" id="A0A117I0J0"/>
<dbReference type="Pfam" id="PF05227">
    <property type="entry name" value="CHASE3"/>
    <property type="match status" value="1"/>
</dbReference>
<dbReference type="PROSITE" id="PS50885">
    <property type="entry name" value="HAMP"/>
    <property type="match status" value="1"/>
</dbReference>
<dbReference type="CDD" id="cd11386">
    <property type="entry name" value="MCP_signal"/>
    <property type="match status" value="1"/>
</dbReference>
<keyword evidence="2" id="KW-1003">Cell membrane</keyword>